<keyword evidence="1" id="KW-0812">Transmembrane</keyword>
<evidence type="ECO:0000313" key="2">
    <source>
        <dbReference type="EMBL" id="KAG6512133.1"/>
    </source>
</evidence>
<dbReference type="AlphaFoldDB" id="A0A8J5GQN1"/>
<dbReference type="Proteomes" id="UP000734854">
    <property type="component" value="Unassembled WGS sequence"/>
</dbReference>
<dbReference type="GO" id="GO:0009507">
    <property type="term" value="C:chloroplast"/>
    <property type="evidence" value="ECO:0007669"/>
    <property type="project" value="TreeGrafter"/>
</dbReference>
<sequence>MATTGFHWARPTFGTPVGAAAKPFLASRCSSTRVLAFRRSDLNSFAQRVASGEVLRDAWRSANNGIEQFASEARRTAERLDRQYSLSRRFDSATRAAVARAREIDQDLGIGRRWRSFSVDFSRNWPRVRVLQFHLRTGESSISFYKHHLEEDLLLVNLFDMHDAEFSNLYMFLCIGSFILLSCCSCRLSSFVGLHCLDGCSDFLSLLHGSYHLPLLFSWEHLLTILLFRKRLVNSRGDKGTCPACKRKFMGSQFQMIRCTGCGNIVWQPKDNSSSGRWNPSSKASEQDVIDIEIEEK</sequence>
<feature type="transmembrane region" description="Helical" evidence="1">
    <location>
        <begin position="169"/>
        <end position="191"/>
    </location>
</feature>
<reference evidence="2 3" key="1">
    <citation type="submission" date="2020-08" db="EMBL/GenBank/DDBJ databases">
        <title>Plant Genome Project.</title>
        <authorList>
            <person name="Zhang R.-G."/>
        </authorList>
    </citation>
    <scope>NUCLEOTIDE SEQUENCE [LARGE SCALE GENOMIC DNA]</scope>
    <source>
        <tissue evidence="2">Rhizome</tissue>
    </source>
</reference>
<dbReference type="PANTHER" id="PTHR36356:SF1">
    <property type="entry name" value="EXPRESSED PROTEIN"/>
    <property type="match status" value="1"/>
</dbReference>
<organism evidence="2 3">
    <name type="scientific">Zingiber officinale</name>
    <name type="common">Ginger</name>
    <name type="synonym">Amomum zingiber</name>
    <dbReference type="NCBI Taxonomy" id="94328"/>
    <lineage>
        <taxon>Eukaryota</taxon>
        <taxon>Viridiplantae</taxon>
        <taxon>Streptophyta</taxon>
        <taxon>Embryophyta</taxon>
        <taxon>Tracheophyta</taxon>
        <taxon>Spermatophyta</taxon>
        <taxon>Magnoliopsida</taxon>
        <taxon>Liliopsida</taxon>
        <taxon>Zingiberales</taxon>
        <taxon>Zingiberaceae</taxon>
        <taxon>Zingiber</taxon>
    </lineage>
</organism>
<dbReference type="EMBL" id="JACMSC010000008">
    <property type="protein sequence ID" value="KAG6512133.1"/>
    <property type="molecule type" value="Genomic_DNA"/>
</dbReference>
<keyword evidence="1" id="KW-1133">Transmembrane helix</keyword>
<proteinExistence type="predicted"/>
<evidence type="ECO:0000313" key="3">
    <source>
        <dbReference type="Proteomes" id="UP000734854"/>
    </source>
</evidence>
<feature type="transmembrane region" description="Helical" evidence="1">
    <location>
        <begin position="211"/>
        <end position="228"/>
    </location>
</feature>
<keyword evidence="3" id="KW-1185">Reference proteome</keyword>
<evidence type="ECO:0000256" key="1">
    <source>
        <dbReference type="SAM" id="Phobius"/>
    </source>
</evidence>
<keyword evidence="1" id="KW-0472">Membrane</keyword>
<dbReference type="PANTHER" id="PTHR36356">
    <property type="entry name" value="EXPRESSED PROTEIN"/>
    <property type="match status" value="1"/>
</dbReference>
<gene>
    <name evidence="2" type="ORF">ZIOFF_030228</name>
</gene>
<comment type="caution">
    <text evidence="2">The sequence shown here is derived from an EMBL/GenBank/DDBJ whole genome shotgun (WGS) entry which is preliminary data.</text>
</comment>
<accession>A0A8J5GQN1</accession>
<name>A0A8J5GQN1_ZINOF</name>
<protein>
    <submittedName>
        <fullName evidence="2">Uncharacterized protein</fullName>
    </submittedName>
</protein>